<proteinExistence type="predicted"/>
<dbReference type="Pfam" id="PF04278">
    <property type="entry name" value="Tic22"/>
    <property type="match status" value="1"/>
</dbReference>
<evidence type="ECO:0000313" key="6">
    <source>
        <dbReference type="Proteomes" id="UP000026962"/>
    </source>
</evidence>
<dbReference type="PANTHER" id="PTHR35138">
    <property type="entry name" value="OS01G0225300 PROTEIN"/>
    <property type="match status" value="1"/>
</dbReference>
<feature type="region of interest" description="Disordered" evidence="4">
    <location>
        <begin position="1"/>
        <end position="88"/>
    </location>
</feature>
<keyword evidence="3" id="KW-0934">Plastid</keyword>
<dbReference type="AlphaFoldDB" id="A0A0E0JFT9"/>
<dbReference type="STRING" id="4537.A0A0E0JFT9"/>
<evidence type="ECO:0000256" key="2">
    <source>
        <dbReference type="ARBA" id="ARBA00022528"/>
    </source>
</evidence>
<dbReference type="Proteomes" id="UP000026962">
    <property type="component" value="Chromosome 1"/>
</dbReference>
<evidence type="ECO:0000313" key="5">
    <source>
        <dbReference type="EnsemblPlants" id="OPUNC01G07690.1"/>
    </source>
</evidence>
<dbReference type="Gramene" id="OPUNC01G07690.1">
    <property type="protein sequence ID" value="OPUNC01G07690.1"/>
    <property type="gene ID" value="OPUNC01G07690"/>
</dbReference>
<dbReference type="PANTHER" id="PTHR35138:SF1">
    <property type="entry name" value="MYB-LIKE DOMAIN-CONTAINING PROTEIN"/>
    <property type="match status" value="1"/>
</dbReference>
<sequence length="556" mass="60822">MPRGRSTTTSSSASNPFHAFASTLPFLPSPTSASPSPSPPAPHLAVPLILPVNSSSSAAASPESNRGGHPTPGARMAAASGGKAGGGGVGKGGGPAFVGQVFTMLDPSGNGLMAVTTRFELPQFLASRTPMWFKRILSPLKKSENGPVFSRLLALLLRPLYQPKVIAGILLGPSVLGRNKPYLRALFPLWISYVKRLNVPSGMVGACRLDVAYEHFKEKPQMFQFVPSEKQVKAANKLLKSLPQRRRRKKLDGVPVFSAQNLNIAVATNDGIRWYTPYFFDKNLLDNILEASMDQHFHSMVQNRHTRRRRDIVDDSLTSEMMEESADSFLEPPEVQELMNEIGPVGIPLNVVTKAAEIQFLDVVDKMLLGNKWLRKATGIQPQFPYVVDSFEERTAAAIDRAATASSSFTASKDSDCFQISKPETLESDVDNSNHGKHENSNNGQSHFPFGNLLPNIWPGHDRSFKAQGRDKTFRRCDASINNDLQANPLLPKITMVGISMGEGGQMSKANLKKTMEDLTKELEQAGEKTIFSDEKDPLFVANVGDYSRITKISST</sequence>
<dbReference type="InterPro" id="IPR007378">
    <property type="entry name" value="Tic22-like"/>
</dbReference>
<dbReference type="OMA" id="SRTPMWF"/>
<name>A0A0E0JFT9_ORYPU</name>
<evidence type="ECO:0000256" key="1">
    <source>
        <dbReference type="ARBA" id="ARBA00004229"/>
    </source>
</evidence>
<accession>A0A0E0JFT9</accession>
<organism evidence="5">
    <name type="scientific">Oryza punctata</name>
    <name type="common">Red rice</name>
    <dbReference type="NCBI Taxonomy" id="4537"/>
    <lineage>
        <taxon>Eukaryota</taxon>
        <taxon>Viridiplantae</taxon>
        <taxon>Streptophyta</taxon>
        <taxon>Embryophyta</taxon>
        <taxon>Tracheophyta</taxon>
        <taxon>Spermatophyta</taxon>
        <taxon>Magnoliopsida</taxon>
        <taxon>Liliopsida</taxon>
        <taxon>Poales</taxon>
        <taxon>Poaceae</taxon>
        <taxon>BOP clade</taxon>
        <taxon>Oryzoideae</taxon>
        <taxon>Oryzeae</taxon>
        <taxon>Oryzinae</taxon>
        <taxon>Oryza</taxon>
    </lineage>
</organism>
<protein>
    <submittedName>
        <fullName evidence="5">Uncharacterized protein</fullName>
    </submittedName>
</protein>
<evidence type="ECO:0000256" key="3">
    <source>
        <dbReference type="ARBA" id="ARBA00022640"/>
    </source>
</evidence>
<evidence type="ECO:0000256" key="4">
    <source>
        <dbReference type="SAM" id="MobiDB-lite"/>
    </source>
</evidence>
<dbReference type="GO" id="GO:0015031">
    <property type="term" value="P:protein transport"/>
    <property type="evidence" value="ECO:0007669"/>
    <property type="project" value="InterPro"/>
</dbReference>
<keyword evidence="2" id="KW-0150">Chloroplast</keyword>
<feature type="compositionally biased region" description="Low complexity" evidence="4">
    <location>
        <begin position="43"/>
        <end position="61"/>
    </location>
</feature>
<feature type="region of interest" description="Disordered" evidence="4">
    <location>
        <begin position="426"/>
        <end position="449"/>
    </location>
</feature>
<comment type="subcellular location">
    <subcellularLocation>
        <location evidence="1">Plastid</location>
        <location evidence="1">Chloroplast</location>
    </subcellularLocation>
</comment>
<dbReference type="GO" id="GO:0009507">
    <property type="term" value="C:chloroplast"/>
    <property type="evidence" value="ECO:0007669"/>
    <property type="project" value="UniProtKB-SubCell"/>
</dbReference>
<feature type="compositionally biased region" description="Low complexity" evidence="4">
    <location>
        <begin position="21"/>
        <end position="35"/>
    </location>
</feature>
<feature type="compositionally biased region" description="Low complexity" evidence="4">
    <location>
        <begin position="1"/>
        <end position="14"/>
    </location>
</feature>
<reference evidence="5" key="1">
    <citation type="submission" date="2015-04" db="UniProtKB">
        <authorList>
            <consortium name="EnsemblPlants"/>
        </authorList>
    </citation>
    <scope>IDENTIFICATION</scope>
</reference>
<dbReference type="eggNOG" id="ENOG502QSDF">
    <property type="taxonomic scope" value="Eukaryota"/>
</dbReference>
<keyword evidence="6" id="KW-1185">Reference proteome</keyword>
<dbReference type="EnsemblPlants" id="OPUNC01G07690.1">
    <property type="protein sequence ID" value="OPUNC01G07690.1"/>
    <property type="gene ID" value="OPUNC01G07690"/>
</dbReference>
<reference evidence="5" key="2">
    <citation type="submission" date="2018-05" db="EMBL/GenBank/DDBJ databases">
        <title>OpunRS2 (Oryza punctata Reference Sequence Version 2).</title>
        <authorList>
            <person name="Zhang J."/>
            <person name="Kudrna D."/>
            <person name="Lee S."/>
            <person name="Talag J."/>
            <person name="Welchert J."/>
            <person name="Wing R.A."/>
        </authorList>
    </citation>
    <scope>NUCLEOTIDE SEQUENCE [LARGE SCALE GENOMIC DNA]</scope>
</reference>